<dbReference type="GO" id="GO:0009279">
    <property type="term" value="C:cell outer membrane"/>
    <property type="evidence" value="ECO:0007669"/>
    <property type="project" value="UniProtKB-SubCell"/>
</dbReference>
<keyword evidence="13" id="KW-0675">Receptor</keyword>
<dbReference type="InterPro" id="IPR037066">
    <property type="entry name" value="Plug_dom_sf"/>
</dbReference>
<organism evidence="13 14">
    <name type="scientific">Azomonas macrocytogenes</name>
    <name type="common">Azotobacter macrocytogenes</name>
    <dbReference type="NCBI Taxonomy" id="69962"/>
    <lineage>
        <taxon>Bacteria</taxon>
        <taxon>Pseudomonadati</taxon>
        <taxon>Pseudomonadota</taxon>
        <taxon>Gammaproteobacteria</taxon>
        <taxon>Pseudomonadales</taxon>
        <taxon>Pseudomonadaceae</taxon>
        <taxon>Azomonas</taxon>
    </lineage>
</organism>
<evidence type="ECO:0000256" key="7">
    <source>
        <dbReference type="ARBA" id="ARBA00023237"/>
    </source>
</evidence>
<keyword evidence="14" id="KW-1185">Reference proteome</keyword>
<keyword evidence="2 8" id="KW-0813">Transport</keyword>
<dbReference type="InterPro" id="IPR012910">
    <property type="entry name" value="Plug_dom"/>
</dbReference>
<dbReference type="AlphaFoldDB" id="A0A839T0N0"/>
<gene>
    <name evidence="13" type="ORF">FHR87_001496</name>
</gene>
<evidence type="ECO:0000256" key="3">
    <source>
        <dbReference type="ARBA" id="ARBA00022452"/>
    </source>
</evidence>
<feature type="domain" description="TonB-dependent receptor plug" evidence="12">
    <location>
        <begin position="78"/>
        <end position="170"/>
    </location>
</feature>
<keyword evidence="7 8" id="KW-0998">Cell outer membrane</keyword>
<accession>A0A839T0N0</accession>
<dbReference type="Pfam" id="PF07715">
    <property type="entry name" value="Plug"/>
    <property type="match status" value="1"/>
</dbReference>
<reference evidence="13 14" key="1">
    <citation type="submission" date="2020-08" db="EMBL/GenBank/DDBJ databases">
        <title>Genomic Encyclopedia of Type Strains, Phase III (KMG-III): the genomes of soil and plant-associated and newly described type strains.</title>
        <authorList>
            <person name="Whitman W."/>
        </authorList>
    </citation>
    <scope>NUCLEOTIDE SEQUENCE [LARGE SCALE GENOMIC DNA]</scope>
    <source>
        <strain evidence="13 14">CECT 4462</strain>
    </source>
</reference>
<dbReference type="PANTHER" id="PTHR32552">
    <property type="entry name" value="FERRICHROME IRON RECEPTOR-RELATED"/>
    <property type="match status" value="1"/>
</dbReference>
<keyword evidence="5 9" id="KW-0798">TonB box</keyword>
<dbReference type="Gene3D" id="2.40.170.20">
    <property type="entry name" value="TonB-dependent receptor, beta-barrel domain"/>
    <property type="match status" value="1"/>
</dbReference>
<dbReference type="InterPro" id="IPR036942">
    <property type="entry name" value="Beta-barrel_TonB_sf"/>
</dbReference>
<comment type="similarity">
    <text evidence="8 9">Belongs to the TonB-dependent receptor family.</text>
</comment>
<dbReference type="EMBL" id="JACHXI010000005">
    <property type="protein sequence ID" value="MBB3103101.1"/>
    <property type="molecule type" value="Genomic_DNA"/>
</dbReference>
<keyword evidence="10" id="KW-0732">Signal</keyword>
<proteinExistence type="inferred from homology"/>
<comment type="subcellular location">
    <subcellularLocation>
        <location evidence="1 8">Cell outer membrane</location>
        <topology evidence="1 8">Multi-pass membrane protein</topology>
    </subcellularLocation>
</comment>
<evidence type="ECO:0000259" key="12">
    <source>
        <dbReference type="Pfam" id="PF07715"/>
    </source>
</evidence>
<keyword evidence="4 8" id="KW-0812">Transmembrane</keyword>
<comment type="caution">
    <text evidence="13">The sequence shown here is derived from an EMBL/GenBank/DDBJ whole genome shotgun (WGS) entry which is preliminary data.</text>
</comment>
<evidence type="ECO:0000256" key="5">
    <source>
        <dbReference type="ARBA" id="ARBA00023077"/>
    </source>
</evidence>
<dbReference type="PANTHER" id="PTHR32552:SF82">
    <property type="entry name" value="FCUA PROTEIN"/>
    <property type="match status" value="1"/>
</dbReference>
<dbReference type="Proteomes" id="UP000549250">
    <property type="component" value="Unassembled WGS sequence"/>
</dbReference>
<feature type="chain" id="PRO_5032453642" evidence="10">
    <location>
        <begin position="25"/>
        <end position="745"/>
    </location>
</feature>
<dbReference type="SUPFAM" id="SSF56935">
    <property type="entry name" value="Porins"/>
    <property type="match status" value="1"/>
</dbReference>
<evidence type="ECO:0000256" key="8">
    <source>
        <dbReference type="PROSITE-ProRule" id="PRU01360"/>
    </source>
</evidence>
<evidence type="ECO:0000256" key="6">
    <source>
        <dbReference type="ARBA" id="ARBA00023136"/>
    </source>
</evidence>
<keyword evidence="6 8" id="KW-0472">Membrane</keyword>
<evidence type="ECO:0000256" key="9">
    <source>
        <dbReference type="RuleBase" id="RU003357"/>
    </source>
</evidence>
<dbReference type="InterPro" id="IPR000531">
    <property type="entry name" value="Beta-barrel_TonB"/>
</dbReference>
<feature type="signal peptide" evidence="10">
    <location>
        <begin position="1"/>
        <end position="24"/>
    </location>
</feature>
<dbReference type="Gene3D" id="2.170.130.10">
    <property type="entry name" value="TonB-dependent receptor, plug domain"/>
    <property type="match status" value="1"/>
</dbReference>
<dbReference type="InterPro" id="IPR039426">
    <property type="entry name" value="TonB-dep_rcpt-like"/>
</dbReference>
<dbReference type="CDD" id="cd01347">
    <property type="entry name" value="ligand_gated_channel"/>
    <property type="match status" value="1"/>
</dbReference>
<keyword evidence="3 8" id="KW-1134">Transmembrane beta strand</keyword>
<evidence type="ECO:0000259" key="11">
    <source>
        <dbReference type="Pfam" id="PF00593"/>
    </source>
</evidence>
<evidence type="ECO:0000256" key="2">
    <source>
        <dbReference type="ARBA" id="ARBA00022448"/>
    </source>
</evidence>
<dbReference type="RefSeq" id="WP_221189758.1">
    <property type="nucleotide sequence ID" value="NZ_JACHXI010000005.1"/>
</dbReference>
<evidence type="ECO:0000256" key="4">
    <source>
        <dbReference type="ARBA" id="ARBA00022692"/>
    </source>
</evidence>
<protein>
    <submittedName>
        <fullName evidence="13">Iron complex outermembrane receptor protein</fullName>
    </submittedName>
</protein>
<dbReference type="Pfam" id="PF00593">
    <property type="entry name" value="TonB_dep_Rec_b-barrel"/>
    <property type="match status" value="1"/>
</dbReference>
<feature type="domain" description="TonB-dependent receptor-like beta-barrel" evidence="11">
    <location>
        <begin position="257"/>
        <end position="704"/>
    </location>
</feature>
<evidence type="ECO:0000313" key="14">
    <source>
        <dbReference type="Proteomes" id="UP000549250"/>
    </source>
</evidence>
<name>A0A839T0N0_AZOMA</name>
<sequence>MSSSTMRPLWAPLLLAVSINAAYAQDGSALNLDTLEVMDNKRNDDNFADDGPQTFEEWKDKARNQAADLGPLGDRNILDLPYQLNTVSYSLIKNQQIKNIQDALRYIPSVQGDGARPQARGMQGSVVQNSRINGFNIISTTQYPIEQFDRIEVMNGLAGSLYGPANPAGTFNFVSKRPTDETRNRITMGVGTGLSWLKAADLSGPIPSTNNRIKYRLNLLDDSKSTYTNDGRISRKLASLGLDFQVTDNTVIETNTSHYEYKSRGLPATVAIGAAGINLPHAPDPTKSDLGQHWAGDRQHTNTFDFHIKHNFDDNWKLDMGALRQIADRESTAVTYTFANTRDHSAYTTGVNTSTASRFTITSYLANLNGHVQTGFMDHNLTFGASGFVWNNYNPKNGSSVSSGTTGSIGSTPLVGGDYDNPTDFAKPDFLGGFQNRYRTAKTTQTSLIFGDTITLTPKWIISGTASWSRFAAKNWKAVKQNGKYAGSTKSGYSEDYGWNQALSLTYKPTDDSSVYFTYADSLQQGDPAPTNARNAQQIIDPYRSRQWEVGSKAVVGGARLSLAAYQIKRPYQAIAASGYYDNIGEQRNRGVDFTVDGKLTDDIYMFGGVSWLQAELRKTGNDATNEKRIVGLPRYTANLLTEYTIPNLRELVLNLNARYVGRVATDRENTLWYGDYHLFDVGARYTTKVQDHETVFRLQITNLTDRHYWTNIHPGGINGYGSSGFASANLGTPRMFQASVQVDI</sequence>
<evidence type="ECO:0000313" key="13">
    <source>
        <dbReference type="EMBL" id="MBB3103101.1"/>
    </source>
</evidence>
<dbReference type="PROSITE" id="PS52016">
    <property type="entry name" value="TONB_DEPENDENT_REC_3"/>
    <property type="match status" value="1"/>
</dbReference>
<evidence type="ECO:0000256" key="1">
    <source>
        <dbReference type="ARBA" id="ARBA00004571"/>
    </source>
</evidence>
<dbReference type="GO" id="GO:0015344">
    <property type="term" value="F:siderophore uptake transmembrane transporter activity"/>
    <property type="evidence" value="ECO:0007669"/>
    <property type="project" value="TreeGrafter"/>
</dbReference>
<evidence type="ECO:0000256" key="10">
    <source>
        <dbReference type="SAM" id="SignalP"/>
    </source>
</evidence>